<reference evidence="2 3" key="1">
    <citation type="submission" date="2020-08" db="EMBL/GenBank/DDBJ databases">
        <authorList>
            <person name="Hejnol A."/>
        </authorList>
    </citation>
    <scope>NUCLEOTIDE SEQUENCE [LARGE SCALE GENOMIC DNA]</scope>
</reference>
<feature type="region of interest" description="Disordered" evidence="1">
    <location>
        <begin position="1"/>
        <end position="30"/>
    </location>
</feature>
<name>A0A7I8VVE5_9ANNE</name>
<feature type="region of interest" description="Disordered" evidence="1">
    <location>
        <begin position="118"/>
        <end position="146"/>
    </location>
</feature>
<proteinExistence type="predicted"/>
<keyword evidence="3" id="KW-1185">Reference proteome</keyword>
<feature type="compositionally biased region" description="Polar residues" evidence="1">
    <location>
        <begin position="1"/>
        <end position="15"/>
    </location>
</feature>
<evidence type="ECO:0000313" key="2">
    <source>
        <dbReference type="EMBL" id="CAD5119691.1"/>
    </source>
</evidence>
<dbReference type="PANTHER" id="PTHR31206:SF1">
    <property type="entry name" value="LP10445P"/>
    <property type="match status" value="1"/>
</dbReference>
<dbReference type="EMBL" id="CAJFCJ010000011">
    <property type="protein sequence ID" value="CAD5119691.1"/>
    <property type="molecule type" value="Genomic_DNA"/>
</dbReference>
<organism evidence="2 3">
    <name type="scientific">Dimorphilus gyrociliatus</name>
    <dbReference type="NCBI Taxonomy" id="2664684"/>
    <lineage>
        <taxon>Eukaryota</taxon>
        <taxon>Metazoa</taxon>
        <taxon>Spiralia</taxon>
        <taxon>Lophotrochozoa</taxon>
        <taxon>Annelida</taxon>
        <taxon>Polychaeta</taxon>
        <taxon>Polychaeta incertae sedis</taxon>
        <taxon>Dinophilidae</taxon>
        <taxon>Dimorphilus</taxon>
    </lineage>
</organism>
<evidence type="ECO:0000313" key="3">
    <source>
        <dbReference type="Proteomes" id="UP000549394"/>
    </source>
</evidence>
<sequence>MENSQSSPTPSTISMSEIHLQKENTSITIGKKKEPRRRVYCSDGVYEEYSTDEEEPVELPPPVDPKTLTWAPWIGYYFRHVGLKTLNAADYLGEKLAWFFGITSPKYQYIIDEVNRRNAEENESSEFKQREYEAEKQRESEKTTKF</sequence>
<evidence type="ECO:0000256" key="1">
    <source>
        <dbReference type="SAM" id="MobiDB-lite"/>
    </source>
</evidence>
<dbReference type="Proteomes" id="UP000549394">
    <property type="component" value="Unassembled WGS sequence"/>
</dbReference>
<dbReference type="InterPro" id="IPR028260">
    <property type="entry name" value="FAM177"/>
</dbReference>
<gene>
    <name evidence="2" type="ORF">DGYR_LOCUS7886</name>
</gene>
<protein>
    <submittedName>
        <fullName evidence="2">DgyrCDS8283</fullName>
    </submittedName>
</protein>
<dbReference type="AlphaFoldDB" id="A0A7I8VVE5"/>
<dbReference type="Pfam" id="PF14774">
    <property type="entry name" value="FAM177"/>
    <property type="match status" value="1"/>
</dbReference>
<accession>A0A7I8VVE5</accession>
<comment type="caution">
    <text evidence="2">The sequence shown here is derived from an EMBL/GenBank/DDBJ whole genome shotgun (WGS) entry which is preliminary data.</text>
</comment>
<dbReference type="OrthoDB" id="45963at2759"/>
<dbReference type="PANTHER" id="PTHR31206">
    <property type="entry name" value="LP10445P"/>
    <property type="match status" value="1"/>
</dbReference>